<sequence>MIEAIWIILIPLITAFILPLISQYSNKLMRIIVIISGIANLLVGVHILVKAIEQPLVYNLGAWGSRLGINLVIDPLSALMIVLVNLISFAIIYYSLDYISENQSKYYLLLFLLITGMLGLVSTADLFNLYVFVEMTSITSYALVAFAKKDISFEASFKYLIMGSVSGALVLLAIILVYQSTGTLNLAQLVTQIQVIPLITKRLILALLIIGFGTKFAIAPLHTWLADAHPAAPSPISAILSGVVIKVYIYALIRILFLLFNVQELLSLDLDILLTHLGVITLFIGHLLAYQQEELKRLLAYSTIAQVGYIIIGIGLMNLAGLEGAIYHIINHSIVKAVLFMTVGIFISKTGKTNICNLTGLGYSLPLTSFIFTISALNIIGLPPLNSFISKWLLTTAALKSGFIIPAMSIFIGSIISLSYYLRVVISLYSKSGDKIDNILVSGKLKLPTVILSLLYPFLSMCPNFLLSFIQEVATFLLEAINYQNILLGGEKWIGLFT</sequence>
<name>A0A4R8GZC3_9FIRM</name>
<feature type="transmembrane region" description="Helical" evidence="9">
    <location>
        <begin position="31"/>
        <end position="52"/>
    </location>
</feature>
<dbReference type="InterPro" id="IPR001750">
    <property type="entry name" value="ND/Mrp_TM"/>
</dbReference>
<feature type="transmembrane region" description="Helical" evidence="9">
    <location>
        <begin position="159"/>
        <end position="178"/>
    </location>
</feature>
<feature type="transmembrane region" description="Helical" evidence="9">
    <location>
        <begin position="106"/>
        <end position="123"/>
    </location>
</feature>
<evidence type="ECO:0000259" key="10">
    <source>
        <dbReference type="Pfam" id="PF00361"/>
    </source>
</evidence>
<dbReference type="Pfam" id="PF00662">
    <property type="entry name" value="Proton_antipo_N"/>
    <property type="match status" value="1"/>
</dbReference>
<evidence type="ECO:0000256" key="3">
    <source>
        <dbReference type="ARBA" id="ARBA00008483"/>
    </source>
</evidence>
<organism evidence="12 13">
    <name type="scientific">Orenia marismortui</name>
    <dbReference type="NCBI Taxonomy" id="46469"/>
    <lineage>
        <taxon>Bacteria</taxon>
        <taxon>Bacillati</taxon>
        <taxon>Bacillota</taxon>
        <taxon>Clostridia</taxon>
        <taxon>Halanaerobiales</taxon>
        <taxon>Halobacteroidaceae</taxon>
        <taxon>Orenia</taxon>
    </lineage>
</organism>
<keyword evidence="4" id="KW-1003">Cell membrane</keyword>
<protein>
    <submittedName>
        <fullName evidence="12">Multicomponent Na+:H+ antiporter subunit D</fullName>
    </submittedName>
</protein>
<proteinExistence type="inferred from homology"/>
<dbReference type="PANTHER" id="PTHR42703:SF1">
    <property type="entry name" value="NA(+)_H(+) ANTIPORTER SUBUNIT D1"/>
    <property type="match status" value="1"/>
</dbReference>
<evidence type="ECO:0000313" key="13">
    <source>
        <dbReference type="Proteomes" id="UP000295832"/>
    </source>
</evidence>
<dbReference type="PANTHER" id="PTHR42703">
    <property type="entry name" value="NADH DEHYDROGENASE"/>
    <property type="match status" value="1"/>
</dbReference>
<feature type="transmembrane region" description="Helical" evidence="9">
    <location>
        <begin position="325"/>
        <end position="348"/>
    </location>
</feature>
<accession>A0A4R8GZC3</accession>
<feature type="transmembrane region" description="Helical" evidence="9">
    <location>
        <begin position="272"/>
        <end position="291"/>
    </location>
</feature>
<dbReference type="GO" id="GO:0005886">
    <property type="term" value="C:plasma membrane"/>
    <property type="evidence" value="ECO:0007669"/>
    <property type="project" value="UniProtKB-SubCell"/>
</dbReference>
<evidence type="ECO:0000256" key="1">
    <source>
        <dbReference type="ARBA" id="ARBA00004651"/>
    </source>
</evidence>
<feature type="domain" description="NADH-Ubiquinone oxidoreductase (complex I) chain 5 N-terminal" evidence="11">
    <location>
        <begin position="67"/>
        <end position="103"/>
    </location>
</feature>
<dbReference type="InterPro" id="IPR050586">
    <property type="entry name" value="CPA3_Na-H_Antiporter_D"/>
</dbReference>
<feature type="domain" description="NADH:quinone oxidoreductase/Mrp antiporter transmembrane" evidence="10">
    <location>
        <begin position="124"/>
        <end position="416"/>
    </location>
</feature>
<dbReference type="InterPro" id="IPR001516">
    <property type="entry name" value="Proton_antipo_N"/>
</dbReference>
<feature type="transmembrane region" description="Helical" evidence="9">
    <location>
        <begin position="447"/>
        <end position="470"/>
    </location>
</feature>
<dbReference type="EMBL" id="SOEG01000033">
    <property type="protein sequence ID" value="TDX48021.1"/>
    <property type="molecule type" value="Genomic_DNA"/>
</dbReference>
<comment type="similarity">
    <text evidence="3">Belongs to the CPA3 antiporters (TC 2.A.63) subunit A family.</text>
</comment>
<keyword evidence="5 8" id="KW-0812">Transmembrane</keyword>
<feature type="transmembrane region" description="Helical" evidence="9">
    <location>
        <begin position="203"/>
        <end position="226"/>
    </location>
</feature>
<evidence type="ECO:0000256" key="7">
    <source>
        <dbReference type="ARBA" id="ARBA00023136"/>
    </source>
</evidence>
<evidence type="ECO:0000259" key="11">
    <source>
        <dbReference type="Pfam" id="PF00662"/>
    </source>
</evidence>
<evidence type="ECO:0000313" key="12">
    <source>
        <dbReference type="EMBL" id="TDX48021.1"/>
    </source>
</evidence>
<feature type="transmembrane region" description="Helical" evidence="9">
    <location>
        <begin position="129"/>
        <end position="147"/>
    </location>
</feature>
<comment type="subcellular location">
    <subcellularLocation>
        <location evidence="1">Cell membrane</location>
        <topology evidence="1">Multi-pass membrane protein</topology>
    </subcellularLocation>
    <subcellularLocation>
        <location evidence="8">Membrane</location>
        <topology evidence="8">Multi-pass membrane protein</topology>
    </subcellularLocation>
</comment>
<feature type="transmembrane region" description="Helical" evidence="9">
    <location>
        <begin position="403"/>
        <end position="426"/>
    </location>
</feature>
<evidence type="ECO:0000256" key="2">
    <source>
        <dbReference type="ARBA" id="ARBA00005346"/>
    </source>
</evidence>
<feature type="transmembrane region" description="Helical" evidence="9">
    <location>
        <begin position="360"/>
        <end position="383"/>
    </location>
</feature>
<reference evidence="12 13" key="1">
    <citation type="submission" date="2019-03" db="EMBL/GenBank/DDBJ databases">
        <title>Subsurface microbial communities from deep shales in Ohio and West Virginia, USA.</title>
        <authorList>
            <person name="Wrighton K."/>
        </authorList>
    </citation>
    <scope>NUCLEOTIDE SEQUENCE [LARGE SCALE GENOMIC DNA]</scope>
    <source>
        <strain evidence="12 13">MSL 6dP</strain>
    </source>
</reference>
<feature type="transmembrane region" description="Helical" evidence="9">
    <location>
        <begin position="72"/>
        <end position="94"/>
    </location>
</feature>
<comment type="similarity">
    <text evidence="2">Belongs to the CPA3 antiporters (TC 2.A.63) subunit D family.</text>
</comment>
<evidence type="ECO:0000256" key="4">
    <source>
        <dbReference type="ARBA" id="ARBA00022475"/>
    </source>
</evidence>
<gene>
    <name evidence="12" type="ORF">C7959_1336</name>
</gene>
<evidence type="ECO:0000256" key="5">
    <source>
        <dbReference type="ARBA" id="ARBA00022692"/>
    </source>
</evidence>
<evidence type="ECO:0000256" key="9">
    <source>
        <dbReference type="SAM" id="Phobius"/>
    </source>
</evidence>
<feature type="transmembrane region" description="Helical" evidence="9">
    <location>
        <begin position="298"/>
        <end position="319"/>
    </location>
</feature>
<dbReference type="PRINTS" id="PR01434">
    <property type="entry name" value="NADHDHGNASE5"/>
</dbReference>
<evidence type="ECO:0000256" key="6">
    <source>
        <dbReference type="ARBA" id="ARBA00022989"/>
    </source>
</evidence>
<keyword evidence="6 9" id="KW-1133">Transmembrane helix</keyword>
<keyword evidence="7 9" id="KW-0472">Membrane</keyword>
<feature type="transmembrane region" description="Helical" evidence="9">
    <location>
        <begin position="6"/>
        <end position="24"/>
    </location>
</feature>
<feature type="transmembrane region" description="Helical" evidence="9">
    <location>
        <begin position="238"/>
        <end position="260"/>
    </location>
</feature>
<dbReference type="RefSeq" id="WP_134118387.1">
    <property type="nucleotide sequence ID" value="NZ_SOEG01000033.1"/>
</dbReference>
<dbReference type="STRING" id="926561.GCA_000379025_00198"/>
<dbReference type="Proteomes" id="UP000295832">
    <property type="component" value="Unassembled WGS sequence"/>
</dbReference>
<comment type="caution">
    <text evidence="12">The sequence shown here is derived from an EMBL/GenBank/DDBJ whole genome shotgun (WGS) entry which is preliminary data.</text>
</comment>
<dbReference type="AlphaFoldDB" id="A0A4R8GZC3"/>
<keyword evidence="13" id="KW-1185">Reference proteome</keyword>
<evidence type="ECO:0000256" key="8">
    <source>
        <dbReference type="RuleBase" id="RU000320"/>
    </source>
</evidence>
<dbReference type="Pfam" id="PF00361">
    <property type="entry name" value="Proton_antipo_M"/>
    <property type="match status" value="1"/>
</dbReference>